<name>A0A1H3VYA9_9BACI</name>
<gene>
    <name evidence="1" type="ORF">SAMN05421743_101242</name>
</gene>
<accession>A0A1H3VYA9</accession>
<reference evidence="1 2" key="1">
    <citation type="submission" date="2016-10" db="EMBL/GenBank/DDBJ databases">
        <authorList>
            <person name="de Groot N.N."/>
        </authorList>
    </citation>
    <scope>NUCLEOTIDE SEQUENCE [LARGE SCALE GENOMIC DNA]</scope>
    <source>
        <strain evidence="1 2">CCM7597</strain>
    </source>
</reference>
<evidence type="ECO:0000313" key="2">
    <source>
        <dbReference type="Proteomes" id="UP000198584"/>
    </source>
</evidence>
<dbReference type="AlphaFoldDB" id="A0A1H3VYA9"/>
<dbReference type="EMBL" id="FNQR01000001">
    <property type="protein sequence ID" value="SDZ79855.1"/>
    <property type="molecule type" value="Genomic_DNA"/>
</dbReference>
<dbReference type="Proteomes" id="UP000198584">
    <property type="component" value="Unassembled WGS sequence"/>
</dbReference>
<evidence type="ECO:0000313" key="1">
    <source>
        <dbReference type="EMBL" id="SDZ79855.1"/>
    </source>
</evidence>
<keyword evidence="2" id="KW-1185">Reference proteome</keyword>
<protein>
    <submittedName>
        <fullName evidence="1">Uncharacterized protein</fullName>
    </submittedName>
</protein>
<dbReference type="STRING" id="571932.SAMN05421743_101242"/>
<sequence>MGDEYQKLNYTINFYEKKGNLLKEQKNKPYMKDEHYNMSSFNYFRRDEF</sequence>
<organism evidence="1 2">
    <name type="scientific">Thalassobacillus cyri</name>
    <dbReference type="NCBI Taxonomy" id="571932"/>
    <lineage>
        <taxon>Bacteria</taxon>
        <taxon>Bacillati</taxon>
        <taxon>Bacillota</taxon>
        <taxon>Bacilli</taxon>
        <taxon>Bacillales</taxon>
        <taxon>Bacillaceae</taxon>
        <taxon>Thalassobacillus</taxon>
    </lineage>
</organism>
<proteinExistence type="predicted"/>